<evidence type="ECO:0000256" key="5">
    <source>
        <dbReference type="SAM" id="Phobius"/>
    </source>
</evidence>
<dbReference type="RefSeq" id="WP_071011693.1">
    <property type="nucleotide sequence ID" value="NZ_CP017754.1"/>
</dbReference>
<gene>
    <name evidence="7" type="ORF">BKK80_06550</name>
</gene>
<name>A0ABN4TFP5_9BURK</name>
<evidence type="ECO:0000259" key="6">
    <source>
        <dbReference type="Pfam" id="PF04932"/>
    </source>
</evidence>
<feature type="transmembrane region" description="Helical" evidence="5">
    <location>
        <begin position="186"/>
        <end position="203"/>
    </location>
</feature>
<keyword evidence="2 5" id="KW-0812">Transmembrane</keyword>
<feature type="transmembrane region" description="Helical" evidence="5">
    <location>
        <begin position="335"/>
        <end position="358"/>
    </location>
</feature>
<protein>
    <submittedName>
        <fullName evidence="7">Polymerase</fullName>
    </submittedName>
</protein>
<dbReference type="InterPro" id="IPR051533">
    <property type="entry name" value="WaaL-like"/>
</dbReference>
<reference evidence="7 8" key="1">
    <citation type="submission" date="2016-10" db="EMBL/GenBank/DDBJ databases">
        <title>Complete genome sequences of three Cupriavidus strains isolated from various Malaysian environments.</title>
        <authorList>
            <person name="Abdullah A.A.-A."/>
            <person name="Shafie N.A.H."/>
            <person name="Lau N.S."/>
        </authorList>
    </citation>
    <scope>NUCLEOTIDE SEQUENCE [LARGE SCALE GENOMIC DNA]</scope>
    <source>
        <strain evidence="7 8">USMAA1020</strain>
    </source>
</reference>
<evidence type="ECO:0000256" key="3">
    <source>
        <dbReference type="ARBA" id="ARBA00022989"/>
    </source>
</evidence>
<organism evidence="7 8">
    <name type="scientific">Cupriavidus malaysiensis</name>
    <dbReference type="NCBI Taxonomy" id="367825"/>
    <lineage>
        <taxon>Bacteria</taxon>
        <taxon>Pseudomonadati</taxon>
        <taxon>Pseudomonadota</taxon>
        <taxon>Betaproteobacteria</taxon>
        <taxon>Burkholderiales</taxon>
        <taxon>Burkholderiaceae</taxon>
        <taxon>Cupriavidus</taxon>
    </lineage>
</organism>
<keyword evidence="4 5" id="KW-0472">Membrane</keyword>
<proteinExistence type="predicted"/>
<accession>A0ABN4TFP5</accession>
<evidence type="ECO:0000256" key="2">
    <source>
        <dbReference type="ARBA" id="ARBA00022692"/>
    </source>
</evidence>
<dbReference type="InterPro" id="IPR007016">
    <property type="entry name" value="O-antigen_ligase-rel_domated"/>
</dbReference>
<feature type="transmembrane region" description="Helical" evidence="5">
    <location>
        <begin position="209"/>
        <end position="226"/>
    </location>
</feature>
<dbReference type="Proteomes" id="UP000177515">
    <property type="component" value="Chromosome 1"/>
</dbReference>
<dbReference type="PANTHER" id="PTHR37422">
    <property type="entry name" value="TEICHURONIC ACID BIOSYNTHESIS PROTEIN TUAE"/>
    <property type="match status" value="1"/>
</dbReference>
<keyword evidence="3 5" id="KW-1133">Transmembrane helix</keyword>
<feature type="transmembrane region" description="Helical" evidence="5">
    <location>
        <begin position="161"/>
        <end position="179"/>
    </location>
</feature>
<feature type="transmembrane region" description="Helical" evidence="5">
    <location>
        <begin position="119"/>
        <end position="141"/>
    </location>
</feature>
<comment type="subcellular location">
    <subcellularLocation>
        <location evidence="1">Membrane</location>
        <topology evidence="1">Multi-pass membrane protein</topology>
    </subcellularLocation>
</comment>
<sequence>MPSQSTRASRQLTAARLFAVTALCLVPVSTAGTNIACGLFAACLLLAPEFWRGLPLLPRHGASLAALLLLGALIISVSYTVAPHHEAWGWVGKYRKLLLLPLAVIAFKDSGWAPAVRYALFGTLTLIVVLSTSNYLGLTQIGPAYLAHEPETHAWVFKNRIAAGMFGVLLFYLAADMALRARERRVQWASAAVAALSLINVLVMLQGRTGQVIALPFVLLVALRCIQGQRKRSPGRAMAMASVLVVGAGVLLGIAFTMHGGRLLEVRDEVRQYEHSNAVTSSGLRLEFYRKSLLLIAQRPLAGFGAAGLGTEFEQMTRGKTEAAGQMTYNPHNEYLLMAVQLGAVGLLLFLNLLLQIARGAARLDGPSRHLLLAWLAIFTAGCLANSLLLDFAEGHMMMLLGGILLGCGYRGAKSPAAPIPN</sequence>
<feature type="transmembrane region" description="Helical" evidence="5">
    <location>
        <begin position="370"/>
        <end position="389"/>
    </location>
</feature>
<dbReference type="Pfam" id="PF04932">
    <property type="entry name" value="Wzy_C"/>
    <property type="match status" value="1"/>
</dbReference>
<dbReference type="EMBL" id="CP017754">
    <property type="protein sequence ID" value="AOZ05501.1"/>
    <property type="molecule type" value="Genomic_DNA"/>
</dbReference>
<feature type="transmembrane region" description="Helical" evidence="5">
    <location>
        <begin position="20"/>
        <end position="48"/>
    </location>
</feature>
<feature type="domain" description="O-antigen ligase-related" evidence="6">
    <location>
        <begin position="194"/>
        <end position="351"/>
    </location>
</feature>
<dbReference type="PANTHER" id="PTHR37422:SF13">
    <property type="entry name" value="LIPOPOLYSACCHARIDE BIOSYNTHESIS PROTEIN PA4999-RELATED"/>
    <property type="match status" value="1"/>
</dbReference>
<evidence type="ECO:0000256" key="1">
    <source>
        <dbReference type="ARBA" id="ARBA00004141"/>
    </source>
</evidence>
<feature type="transmembrane region" description="Helical" evidence="5">
    <location>
        <begin position="60"/>
        <end position="81"/>
    </location>
</feature>
<evidence type="ECO:0000313" key="7">
    <source>
        <dbReference type="EMBL" id="AOZ05501.1"/>
    </source>
</evidence>
<keyword evidence="8" id="KW-1185">Reference proteome</keyword>
<evidence type="ECO:0000256" key="4">
    <source>
        <dbReference type="ARBA" id="ARBA00023136"/>
    </source>
</evidence>
<feature type="transmembrane region" description="Helical" evidence="5">
    <location>
        <begin position="238"/>
        <end position="258"/>
    </location>
</feature>
<evidence type="ECO:0000313" key="8">
    <source>
        <dbReference type="Proteomes" id="UP000177515"/>
    </source>
</evidence>